<gene>
    <name evidence="3" type="ORF">Afe05nite_26620</name>
</gene>
<dbReference type="Gene3D" id="3.40.50.620">
    <property type="entry name" value="HUPs"/>
    <property type="match status" value="2"/>
</dbReference>
<evidence type="ECO:0000256" key="1">
    <source>
        <dbReference type="ARBA" id="ARBA00008791"/>
    </source>
</evidence>
<evidence type="ECO:0000313" key="4">
    <source>
        <dbReference type="Proteomes" id="UP000598174"/>
    </source>
</evidence>
<dbReference type="EMBL" id="BOMM01000020">
    <property type="protein sequence ID" value="GIE10822.1"/>
    <property type="molecule type" value="Genomic_DNA"/>
</dbReference>
<dbReference type="PANTHER" id="PTHR46268">
    <property type="entry name" value="STRESS RESPONSE PROTEIN NHAX"/>
    <property type="match status" value="1"/>
</dbReference>
<accession>A0A919IZT8</accession>
<dbReference type="Proteomes" id="UP000598174">
    <property type="component" value="Unassembled WGS sequence"/>
</dbReference>
<dbReference type="PANTHER" id="PTHR46268:SF6">
    <property type="entry name" value="UNIVERSAL STRESS PROTEIN UP12"/>
    <property type="match status" value="1"/>
</dbReference>
<reference evidence="3" key="1">
    <citation type="submission" date="2021-01" db="EMBL/GenBank/DDBJ databases">
        <title>Whole genome shotgun sequence of Actinoplanes ferrugineus NBRC 15555.</title>
        <authorList>
            <person name="Komaki H."/>
            <person name="Tamura T."/>
        </authorList>
    </citation>
    <scope>NUCLEOTIDE SEQUENCE</scope>
    <source>
        <strain evidence="3">NBRC 15555</strain>
    </source>
</reference>
<comment type="caution">
    <text evidence="3">The sequence shown here is derived from an EMBL/GenBank/DDBJ whole genome shotgun (WGS) entry which is preliminary data.</text>
</comment>
<dbReference type="PRINTS" id="PR01438">
    <property type="entry name" value="UNVRSLSTRESS"/>
</dbReference>
<feature type="domain" description="UspA" evidence="2">
    <location>
        <begin position="151"/>
        <end position="269"/>
    </location>
</feature>
<protein>
    <submittedName>
        <fullName evidence="3">Universal stress protein</fullName>
    </submittedName>
</protein>
<keyword evidence="4" id="KW-1185">Reference proteome</keyword>
<dbReference type="InterPro" id="IPR006016">
    <property type="entry name" value="UspA"/>
</dbReference>
<organism evidence="3 4">
    <name type="scientific">Paractinoplanes ferrugineus</name>
    <dbReference type="NCBI Taxonomy" id="113564"/>
    <lineage>
        <taxon>Bacteria</taxon>
        <taxon>Bacillati</taxon>
        <taxon>Actinomycetota</taxon>
        <taxon>Actinomycetes</taxon>
        <taxon>Micromonosporales</taxon>
        <taxon>Micromonosporaceae</taxon>
        <taxon>Paractinoplanes</taxon>
    </lineage>
</organism>
<dbReference type="RefSeq" id="WP_203817381.1">
    <property type="nucleotide sequence ID" value="NZ_BAAABP010000039.1"/>
</dbReference>
<dbReference type="InterPro" id="IPR006015">
    <property type="entry name" value="Universal_stress_UspA"/>
</dbReference>
<proteinExistence type="inferred from homology"/>
<dbReference type="InterPro" id="IPR014729">
    <property type="entry name" value="Rossmann-like_a/b/a_fold"/>
</dbReference>
<dbReference type="SUPFAM" id="SSF52402">
    <property type="entry name" value="Adenine nucleotide alpha hydrolases-like"/>
    <property type="match status" value="2"/>
</dbReference>
<name>A0A919IZT8_9ACTN</name>
<evidence type="ECO:0000259" key="2">
    <source>
        <dbReference type="Pfam" id="PF00582"/>
    </source>
</evidence>
<comment type="similarity">
    <text evidence="1">Belongs to the universal stress protein A family.</text>
</comment>
<sequence>MSVVVATDGTETAGVAVRWAAAEARRRRASLRIVYAYDSDWLESRFDIGAEHLDVAESLARGVVADARDRARDVVPDLHIETDIRPGPAVPRLLEAADGAELLVLGSRGRGGFAGMLLGSVSQRMAMHAPCPVAVVRAGPDGHGAPGDGAVVAGVDDSPAADQVLPTAFAAAADRDTTLLVVRAYLADDQDAGERLETRLAPYRARYPQVHVATVLTREGAAAALVEATRHAALTVVGSHGHGSLAAALLGSTVLQLLHHADCPVLVVRR</sequence>
<evidence type="ECO:0000313" key="3">
    <source>
        <dbReference type="EMBL" id="GIE10822.1"/>
    </source>
</evidence>
<dbReference type="AlphaFoldDB" id="A0A919IZT8"/>
<feature type="domain" description="UspA" evidence="2">
    <location>
        <begin position="2"/>
        <end position="137"/>
    </location>
</feature>
<dbReference type="Pfam" id="PF00582">
    <property type="entry name" value="Usp"/>
    <property type="match status" value="2"/>
</dbReference>